<feature type="domain" description="PIN" evidence="1">
    <location>
        <begin position="20"/>
        <end position="166"/>
    </location>
</feature>
<dbReference type="EMBL" id="CP019646">
    <property type="protein sequence ID" value="AQQ70179.1"/>
    <property type="molecule type" value="Genomic_DNA"/>
</dbReference>
<dbReference type="RefSeq" id="WP_146682465.1">
    <property type="nucleotide sequence ID" value="NZ_CP019646.1"/>
</dbReference>
<organism evidence="2 3">
    <name type="scientific">Limihaloglobus sulfuriphilus</name>
    <dbReference type="NCBI Taxonomy" id="1851148"/>
    <lineage>
        <taxon>Bacteria</taxon>
        <taxon>Pseudomonadati</taxon>
        <taxon>Planctomycetota</taxon>
        <taxon>Phycisphaerae</taxon>
        <taxon>Sedimentisphaerales</taxon>
        <taxon>Sedimentisphaeraceae</taxon>
        <taxon>Limihaloglobus</taxon>
    </lineage>
</organism>
<sequence>MSSNVIEAESYEFSAQDKLIVDTNVWIFNYGPSSPRKPQVRKYSRILSNALTAKCQIYIDVMIVSEFINTYARMKFNQIKQQNQFCNFKSFRNSSGFKAVARDIASDTRRILSLCNRIKTGFETVDIDKILTEFGQGNSDFNDQMITALCKREGLTLVTDDGDFAGKDIPIITANRRLLAP</sequence>
<evidence type="ECO:0000313" key="2">
    <source>
        <dbReference type="EMBL" id="AQQ70179.1"/>
    </source>
</evidence>
<reference evidence="3" key="1">
    <citation type="submission" date="2017-02" db="EMBL/GenBank/DDBJ databases">
        <title>Comparative genomics and description of representatives of a novel lineage of planctomycetes thriving in anoxic sediments.</title>
        <authorList>
            <person name="Spring S."/>
            <person name="Bunk B."/>
            <person name="Sproer C."/>
        </authorList>
    </citation>
    <scope>NUCLEOTIDE SEQUENCE [LARGE SCALE GENOMIC DNA]</scope>
    <source>
        <strain evidence="3">SM-Chi-D1</strain>
    </source>
</reference>
<proteinExistence type="predicted"/>
<dbReference type="InterPro" id="IPR029060">
    <property type="entry name" value="PIN-like_dom_sf"/>
</dbReference>
<dbReference type="Pfam" id="PF01850">
    <property type="entry name" value="PIN"/>
    <property type="match status" value="1"/>
</dbReference>
<dbReference type="KEGG" id="pbas:SMSP2_00522"/>
<dbReference type="OrthoDB" id="509251at2"/>
<evidence type="ECO:0000259" key="1">
    <source>
        <dbReference type="Pfam" id="PF01850"/>
    </source>
</evidence>
<name>A0A1Q2MBZ0_9BACT</name>
<dbReference type="InterPro" id="IPR002716">
    <property type="entry name" value="PIN_dom"/>
</dbReference>
<protein>
    <submittedName>
        <fullName evidence="2">PIN domain protein</fullName>
    </submittedName>
</protein>
<dbReference type="SUPFAM" id="SSF88723">
    <property type="entry name" value="PIN domain-like"/>
    <property type="match status" value="1"/>
</dbReference>
<accession>A0A1Q2MBZ0</accession>
<dbReference type="Gene3D" id="3.40.50.1010">
    <property type="entry name" value="5'-nuclease"/>
    <property type="match status" value="1"/>
</dbReference>
<evidence type="ECO:0000313" key="3">
    <source>
        <dbReference type="Proteomes" id="UP000188181"/>
    </source>
</evidence>
<dbReference type="Proteomes" id="UP000188181">
    <property type="component" value="Chromosome"/>
</dbReference>
<gene>
    <name evidence="2" type="ORF">SMSP2_00522</name>
</gene>
<dbReference type="AlphaFoldDB" id="A0A1Q2MBZ0"/>
<keyword evidence="3" id="KW-1185">Reference proteome</keyword>
<dbReference type="STRING" id="1851148.SMSP2_00522"/>